<feature type="transmembrane region" description="Helical" evidence="1">
    <location>
        <begin position="168"/>
        <end position="184"/>
    </location>
</feature>
<reference evidence="3 4" key="2">
    <citation type="submission" date="2022-06" db="EMBL/GenBank/DDBJ databases">
        <title>Staphylococcus hominis ShoR14 genome sequence.</title>
        <authorList>
            <person name="Yeo C.C."/>
            <person name="Chew C.H."/>
            <person name="Che Hamzah A.M."/>
            <person name="Al-Trad E.I."/>
        </authorList>
    </citation>
    <scope>NUCLEOTIDE SEQUENCE [LARGE SCALE GENOMIC DNA]</scope>
    <source>
        <strain evidence="3 4">ShoR14</strain>
    </source>
</reference>
<dbReference type="AlphaFoldDB" id="A0A3S7GXD1"/>
<keyword evidence="4" id="KW-1185">Reference proteome</keyword>
<evidence type="ECO:0000313" key="4">
    <source>
        <dbReference type="Proteomes" id="UP000665944"/>
    </source>
</evidence>
<evidence type="ECO:0000313" key="2">
    <source>
        <dbReference type="EMBL" id="AVI05443.1"/>
    </source>
</evidence>
<feature type="transmembrane region" description="Helical" evidence="1">
    <location>
        <begin position="397"/>
        <end position="414"/>
    </location>
</feature>
<dbReference type="PANTHER" id="PTHR38454:SF1">
    <property type="entry name" value="INTEGRAL MEMBRANE PROTEIN"/>
    <property type="match status" value="1"/>
</dbReference>
<feature type="transmembrane region" description="Helical" evidence="1">
    <location>
        <begin position="312"/>
        <end position="332"/>
    </location>
</feature>
<feature type="transmembrane region" description="Helical" evidence="1">
    <location>
        <begin position="204"/>
        <end position="223"/>
    </location>
</feature>
<feature type="transmembrane region" description="Helical" evidence="1">
    <location>
        <begin position="285"/>
        <end position="305"/>
    </location>
</feature>
<dbReference type="EMBL" id="JAGHKT020000006">
    <property type="protein sequence ID" value="MCM5672354.1"/>
    <property type="molecule type" value="Genomic_DNA"/>
</dbReference>
<feature type="transmembrane region" description="Helical" evidence="1">
    <location>
        <begin position="7"/>
        <end position="27"/>
    </location>
</feature>
<dbReference type="PANTHER" id="PTHR38454">
    <property type="entry name" value="INTEGRAL MEMBRANE PROTEIN-RELATED"/>
    <property type="match status" value="1"/>
</dbReference>
<feature type="transmembrane region" description="Helical" evidence="1">
    <location>
        <begin position="833"/>
        <end position="855"/>
    </location>
</feature>
<dbReference type="InterPro" id="IPR018580">
    <property type="entry name" value="Uncharacterised_YfhO"/>
</dbReference>
<feature type="transmembrane region" description="Helical" evidence="1">
    <location>
        <begin position="235"/>
        <end position="255"/>
    </location>
</feature>
<feature type="transmembrane region" description="Helical" evidence="1">
    <location>
        <begin position="426"/>
        <end position="443"/>
    </location>
</feature>
<dbReference type="Pfam" id="PF09586">
    <property type="entry name" value="YfhO"/>
    <property type="match status" value="1"/>
</dbReference>
<keyword evidence="1" id="KW-0812">Transmembrane</keyword>
<reference evidence="2" key="1">
    <citation type="submission" date="2016-02" db="EMBL/GenBank/DDBJ databases">
        <title>Genomic sequence of a clinical Staphylococcus hominis isolate.</title>
        <authorList>
            <person name="McClure J.M."/>
            <person name="Zhang K."/>
        </authorList>
    </citation>
    <scope>NUCLEOTIDE SEQUENCE</scope>
    <source>
        <strain evidence="2">C34847</strain>
    </source>
</reference>
<keyword evidence="1" id="KW-0472">Membrane</keyword>
<feature type="transmembrane region" description="Helical" evidence="1">
    <location>
        <begin position="374"/>
        <end position="391"/>
    </location>
</feature>
<feature type="transmembrane region" description="Helical" evidence="1">
    <location>
        <begin position="344"/>
        <end position="362"/>
    </location>
</feature>
<dbReference type="RefSeq" id="WP_017174590.1">
    <property type="nucleotide sequence ID" value="NZ_CAXOIK010000001.1"/>
</dbReference>
<dbReference type="Proteomes" id="UP000665944">
    <property type="component" value="Unassembled WGS sequence"/>
</dbReference>
<feature type="transmembrane region" description="Helical" evidence="1">
    <location>
        <begin position="77"/>
        <end position="99"/>
    </location>
</feature>
<evidence type="ECO:0000256" key="1">
    <source>
        <dbReference type="SAM" id="Phobius"/>
    </source>
</evidence>
<feature type="transmembrane region" description="Helical" evidence="1">
    <location>
        <begin position="106"/>
        <end position="132"/>
    </location>
</feature>
<proteinExistence type="predicted"/>
<dbReference type="EMBL" id="CP014567">
    <property type="protein sequence ID" value="AVI05443.1"/>
    <property type="molecule type" value="Genomic_DNA"/>
</dbReference>
<organism evidence="2">
    <name type="scientific">Staphylococcus hominis</name>
    <dbReference type="NCBI Taxonomy" id="1290"/>
    <lineage>
        <taxon>Bacteria</taxon>
        <taxon>Bacillati</taxon>
        <taxon>Bacillota</taxon>
        <taxon>Bacilli</taxon>
        <taxon>Bacillales</taxon>
        <taxon>Staphylococcaceae</taxon>
        <taxon>Staphylococcus</taxon>
    </lineage>
</organism>
<accession>A0A3S7GXD1</accession>
<gene>
    <name evidence="2" type="ORF">AZE34_01250</name>
    <name evidence="3" type="ORF">J7T32_006155</name>
</gene>
<name>A0A3S7GXD1_STAHO</name>
<keyword evidence="1" id="KW-1133">Transmembrane helix</keyword>
<evidence type="ECO:0000313" key="3">
    <source>
        <dbReference type="EMBL" id="MCM5672354.1"/>
    </source>
</evidence>
<feature type="transmembrane region" description="Helical" evidence="1">
    <location>
        <begin position="138"/>
        <end position="156"/>
    </location>
</feature>
<sequence length="868" mass="101266">MKKFFTYLGLFIALSIIGHSYVIYRFIHDGILFTGPNDGMEQMVPIQMYLFDKWSSGNLFYSTDFGLGGDFFTDLSYYFSTNILFIINVVFIALIKIFIPLHTHNVLFWMINALIMSMIKAMIAMYCTYLYSKYISNNKWLSLVVAFLFVMSPLYYRFTVYWPFFSDVFVWMPLLLLSIERVLQKQKFGLFIVTVSLILINNFYFAYYLCLIGAGYILIRIIFRHPKDILSRSKAFLTLIISALLGLGNSLFIFFHGAQSFLNNRRVPFSGAVDTFEKLDINTNIFFDNYLIVLLFITIQALLSFKLYKHYYYRLFAILTFVFIIFSFIPFIDQVFNGFSAPQKRWHFILAFNSTLLIGLFLKYFKTLTTKSYLISNIIAELVIFISAMIYHKFLAWFILVPIVSLIGLMVLIIKDRTYRFKLSYLYSVSIILLSILVSIVFIKNQIYYKDHTDRGNTFYINSSLYSSDLQRALVQEMNQNKHEDERIDWRVNEQDNTPMYQHFKGLSLYSSIFHHNILDYYYDALKINLAEESLSRYQSTNGRQNIASLFSVRYMMLKNYQNNLPSYFKKIKSSGQYGIYENTLNLPSVKVTDSIYNSKKLTTAIDREHAMLKGVILNNEGTSYKAKAPNLLNQSSLSYKNLKHLNGNVYKVIGDKGGTLTIHLPQSLRQKYDDFYVTMKIKRGNPDSNYTVSVNNYANHRLFNNSTYRTGIDTQLYRTQPDNKGNINITLSPKGTFYLNLQQLNGENYKILKQMHKKADFNNKYKDIKNGVEVNLAKHDKGIASINIPYREGMQAYVDGHRIKPMKVNYMMTGVPVNSSAKKIIIKYQPPYWNTMILISLISIVISVVFVRFVNTKKRKLRKNIDQ</sequence>
<protein>
    <submittedName>
        <fullName evidence="3">YfhO family protein</fullName>
    </submittedName>
</protein>